<feature type="binding site" evidence="6">
    <location>
        <begin position="133"/>
        <end position="136"/>
    </location>
    <ligand>
        <name>GTP</name>
        <dbReference type="ChEBI" id="CHEBI:37565"/>
    </ligand>
</feature>
<dbReference type="SMR" id="A0A1I7S0S6"/>
<feature type="binding site" evidence="7">
    <location>
        <position position="54"/>
    </location>
    <ligand>
        <name>Mg(2+)</name>
        <dbReference type="ChEBI" id="CHEBI:18420"/>
    </ligand>
</feature>
<protein>
    <recommendedName>
        <fullName evidence="5">ADP-ribosylation factor-related protein 1</fullName>
    </recommendedName>
</protein>
<dbReference type="GO" id="GO:0005794">
    <property type="term" value="C:Golgi apparatus"/>
    <property type="evidence" value="ECO:0007669"/>
    <property type="project" value="TreeGrafter"/>
</dbReference>
<gene>
    <name evidence="9" type="ORF">BXYJ_LOCUS2444</name>
</gene>
<dbReference type="EMBL" id="CAJFDI010000001">
    <property type="protein sequence ID" value="CAD5211469.1"/>
    <property type="molecule type" value="Genomic_DNA"/>
</dbReference>
<dbReference type="PANTHER" id="PTHR45909:SF1">
    <property type="entry name" value="ADP-RIBOSYLATION FACTOR-RELATED PROTEIN 1"/>
    <property type="match status" value="1"/>
</dbReference>
<dbReference type="Proteomes" id="UP000095284">
    <property type="component" value="Unplaced"/>
</dbReference>
<dbReference type="InterPro" id="IPR024156">
    <property type="entry name" value="Small_GTPase_ARF"/>
</dbReference>
<dbReference type="Proteomes" id="UP000582659">
    <property type="component" value="Unassembled WGS sequence"/>
</dbReference>
<feature type="binding site" evidence="7">
    <location>
        <position position="31"/>
    </location>
    <ligand>
        <name>Mg(2+)</name>
        <dbReference type="ChEBI" id="CHEBI:18420"/>
    </ligand>
</feature>
<comment type="subunit">
    <text evidence="4">Interacts with SYS1.</text>
</comment>
<dbReference type="InterPro" id="IPR005225">
    <property type="entry name" value="Small_GTP-bd"/>
</dbReference>
<dbReference type="GO" id="GO:0043001">
    <property type="term" value="P:Golgi to plasma membrane protein transport"/>
    <property type="evidence" value="ECO:0007669"/>
    <property type="project" value="TreeGrafter"/>
</dbReference>
<dbReference type="NCBIfam" id="TIGR00231">
    <property type="entry name" value="small_GTP"/>
    <property type="match status" value="1"/>
</dbReference>
<dbReference type="GO" id="GO:0005525">
    <property type="term" value="F:GTP binding"/>
    <property type="evidence" value="ECO:0007669"/>
    <property type="project" value="UniProtKB-KW"/>
</dbReference>
<evidence type="ECO:0000256" key="1">
    <source>
        <dbReference type="ARBA" id="ARBA00022741"/>
    </source>
</evidence>
<evidence type="ECO:0000313" key="12">
    <source>
        <dbReference type="Proteomes" id="UP000659654"/>
    </source>
</evidence>
<dbReference type="GO" id="GO:0006886">
    <property type="term" value="P:intracellular protein transport"/>
    <property type="evidence" value="ECO:0007669"/>
    <property type="project" value="TreeGrafter"/>
</dbReference>
<evidence type="ECO:0000256" key="5">
    <source>
        <dbReference type="ARBA" id="ARBA00039478"/>
    </source>
</evidence>
<evidence type="ECO:0000256" key="2">
    <source>
        <dbReference type="ARBA" id="ARBA00023134"/>
    </source>
</evidence>
<dbReference type="Pfam" id="PF00025">
    <property type="entry name" value="Arf"/>
    <property type="match status" value="1"/>
</dbReference>
<feature type="compositionally biased region" description="Low complexity" evidence="8">
    <location>
        <begin position="190"/>
        <end position="202"/>
    </location>
</feature>
<dbReference type="GO" id="GO:0046872">
    <property type="term" value="F:metal ion binding"/>
    <property type="evidence" value="ECO:0007669"/>
    <property type="project" value="UniProtKB-KW"/>
</dbReference>
<reference evidence="13" key="1">
    <citation type="submission" date="2016-11" db="UniProtKB">
        <authorList>
            <consortium name="WormBaseParasite"/>
        </authorList>
    </citation>
    <scope>IDENTIFICATION</scope>
</reference>
<dbReference type="GO" id="GO:0003924">
    <property type="term" value="F:GTPase activity"/>
    <property type="evidence" value="ECO:0007669"/>
    <property type="project" value="InterPro"/>
</dbReference>
<evidence type="ECO:0000256" key="6">
    <source>
        <dbReference type="PIRSR" id="PIRSR606689-1"/>
    </source>
</evidence>
<keyword evidence="1 6" id="KW-0547">Nucleotide-binding</keyword>
<name>A0A1I7S0S6_BURXY</name>
<feature type="compositionally biased region" description="Basic and acidic residues" evidence="8">
    <location>
        <begin position="139"/>
        <end position="156"/>
    </location>
</feature>
<keyword evidence="7" id="KW-0460">Magnesium</keyword>
<dbReference type="EMBL" id="CAJFCV020000001">
    <property type="protein sequence ID" value="CAG9088363.1"/>
    <property type="molecule type" value="Genomic_DNA"/>
</dbReference>
<organism evidence="11 13">
    <name type="scientific">Bursaphelenchus xylophilus</name>
    <name type="common">Pinewood nematode worm</name>
    <name type="synonym">Aphelenchoides xylophilus</name>
    <dbReference type="NCBI Taxonomy" id="6326"/>
    <lineage>
        <taxon>Eukaryota</taxon>
        <taxon>Metazoa</taxon>
        <taxon>Ecdysozoa</taxon>
        <taxon>Nematoda</taxon>
        <taxon>Chromadorea</taxon>
        <taxon>Rhabditida</taxon>
        <taxon>Tylenchina</taxon>
        <taxon>Tylenchomorpha</taxon>
        <taxon>Aphelenchoidea</taxon>
        <taxon>Aphelenchoididae</taxon>
        <taxon>Bursaphelenchus</taxon>
    </lineage>
</organism>
<feature type="binding site" evidence="6">
    <location>
        <begin position="24"/>
        <end position="31"/>
    </location>
    <ligand>
        <name>GTP</name>
        <dbReference type="ChEBI" id="CHEBI:37565"/>
    </ligand>
</feature>
<evidence type="ECO:0000313" key="9">
    <source>
        <dbReference type="EMBL" id="CAD5211469.1"/>
    </source>
</evidence>
<feature type="region of interest" description="Disordered" evidence="8">
    <location>
        <begin position="181"/>
        <end position="229"/>
    </location>
</feature>
<proteinExistence type="predicted"/>
<evidence type="ECO:0000313" key="11">
    <source>
        <dbReference type="Proteomes" id="UP000095284"/>
    </source>
</evidence>
<keyword evidence="2 6" id="KW-0342">GTP-binding</keyword>
<evidence type="ECO:0000256" key="8">
    <source>
        <dbReference type="SAM" id="MobiDB-lite"/>
    </source>
</evidence>
<accession>A0A1I7S0S6</accession>
<dbReference type="SMART" id="SM00177">
    <property type="entry name" value="ARF"/>
    <property type="match status" value="1"/>
</dbReference>
<dbReference type="OrthoDB" id="414781at2759"/>
<dbReference type="SUPFAM" id="SSF52540">
    <property type="entry name" value="P-loop containing nucleoside triphosphate hydrolases"/>
    <property type="match status" value="1"/>
</dbReference>
<feature type="region of interest" description="Disordered" evidence="8">
    <location>
        <begin position="139"/>
        <end position="164"/>
    </location>
</feature>
<dbReference type="Gene3D" id="3.40.50.300">
    <property type="entry name" value="P-loop containing nucleotide triphosphate hydrolases"/>
    <property type="match status" value="1"/>
</dbReference>
<dbReference type="GO" id="GO:0034067">
    <property type="term" value="P:protein localization to Golgi apparatus"/>
    <property type="evidence" value="ECO:0007669"/>
    <property type="project" value="TreeGrafter"/>
</dbReference>
<keyword evidence="12" id="KW-1185">Reference proteome</keyword>
<keyword evidence="7" id="KW-0479">Metal-binding</keyword>
<feature type="binding site" evidence="6">
    <location>
        <position position="76"/>
    </location>
    <ligand>
        <name>GTP</name>
        <dbReference type="ChEBI" id="CHEBI:37565"/>
    </ligand>
</feature>
<dbReference type="InterPro" id="IPR006689">
    <property type="entry name" value="Small_GTPase_ARF/SAR"/>
</dbReference>
<dbReference type="PROSITE" id="PS51417">
    <property type="entry name" value="ARF"/>
    <property type="match status" value="1"/>
</dbReference>
<dbReference type="Proteomes" id="UP000659654">
    <property type="component" value="Unassembled WGS sequence"/>
</dbReference>
<evidence type="ECO:0000313" key="10">
    <source>
        <dbReference type="EMBL" id="CAG9088363.1"/>
    </source>
</evidence>
<comment type="function">
    <text evidence="3">Trans-Golgi-associated GTPase that regulates protein sorting. Controls the targeting of ARL1 and its effector to the trans-Golgi. Required for the lipidation of chylomicrons in the intestine and required for VLDL lipidation in the liver.</text>
</comment>
<evidence type="ECO:0000313" key="13">
    <source>
        <dbReference type="WBParaSite" id="BXY_0660000.1"/>
    </source>
</evidence>
<dbReference type="PANTHER" id="PTHR45909">
    <property type="entry name" value="ADP-RIBOSYLATION FACTOR-RELATED PROTEIN 1"/>
    <property type="match status" value="1"/>
</dbReference>
<dbReference type="WBParaSite" id="BXY_0660000.1">
    <property type="protein sequence ID" value="BXY_0660000.1"/>
    <property type="gene ID" value="BXY_0660000"/>
</dbReference>
<evidence type="ECO:0000256" key="4">
    <source>
        <dbReference type="ARBA" id="ARBA00038765"/>
    </source>
</evidence>
<evidence type="ECO:0000256" key="3">
    <source>
        <dbReference type="ARBA" id="ARBA00037377"/>
    </source>
</evidence>
<sequence length="297" mass="34257">MFSLGRGMYQEMVRKDEFFVLVCGAEGVGKTTFAEQIRAQCDPRFKAPKKPSSTIGLNLVKFETDGFLLNFWDVGGNVELQDLWNRYLDDCHAIIFVAETTGDEEKIEESLQAFERVQKHERALTLPLLILMNKSDQLEEEKNGENHKIEEGKDVQEAQGPSRLEPKISRDDLFKFIERQENTPIGMDESSSQTSSIRSSPSLQDQWKKRKKNEVEESPRPGSLVRGWTETDDERYDQFKAYGWSSCEMEEEHASNGDKRRLDLMEELRERADKSHRADLAVFSISALKAHNLERCR</sequence>
<dbReference type="InterPro" id="IPR027417">
    <property type="entry name" value="P-loop_NTPase"/>
</dbReference>
<reference evidence="10" key="2">
    <citation type="submission" date="2020-08" db="EMBL/GenBank/DDBJ databases">
        <authorList>
            <person name="Kikuchi T."/>
        </authorList>
    </citation>
    <scope>NUCLEOTIDE SEQUENCE</scope>
    <source>
        <strain evidence="9">Ka4C1</strain>
    </source>
</reference>
<evidence type="ECO:0000256" key="7">
    <source>
        <dbReference type="PIRSR" id="PIRSR606689-2"/>
    </source>
</evidence>
<dbReference type="AlphaFoldDB" id="A0A1I7S0S6"/>
<dbReference type="eggNOG" id="KOG0076">
    <property type="taxonomic scope" value="Eukaryota"/>
</dbReference>